<evidence type="ECO:0000313" key="3">
    <source>
        <dbReference type="Proteomes" id="UP000226031"/>
    </source>
</evidence>
<dbReference type="AlphaFoldDB" id="A0A2B7YZN8"/>
<feature type="signal peptide" evidence="1">
    <location>
        <begin position="1"/>
        <end position="19"/>
    </location>
</feature>
<reference evidence="2 3" key="1">
    <citation type="submission" date="2017-10" db="EMBL/GenBank/DDBJ databases">
        <title>Comparative genomics in systemic dimorphic fungi from Ajellomycetaceae.</title>
        <authorList>
            <person name="Munoz J.F."/>
            <person name="Mcewen J.G."/>
            <person name="Clay O.K."/>
            <person name="Cuomo C.A."/>
        </authorList>
    </citation>
    <scope>NUCLEOTIDE SEQUENCE [LARGE SCALE GENOMIC DNA]</scope>
    <source>
        <strain evidence="2 3">UAMH4076</strain>
    </source>
</reference>
<accession>A0A2B7YZN8</accession>
<comment type="caution">
    <text evidence="2">The sequence shown here is derived from an EMBL/GenBank/DDBJ whole genome shotgun (WGS) entry which is preliminary data.</text>
</comment>
<protein>
    <submittedName>
        <fullName evidence="2">Uncharacterized protein</fullName>
    </submittedName>
</protein>
<dbReference type="EMBL" id="PDND01000229">
    <property type="protein sequence ID" value="PGH29574.1"/>
    <property type="molecule type" value="Genomic_DNA"/>
</dbReference>
<proteinExistence type="predicted"/>
<organism evidence="2 3">
    <name type="scientific">[Emmonsia] crescens</name>
    <dbReference type="NCBI Taxonomy" id="73230"/>
    <lineage>
        <taxon>Eukaryota</taxon>
        <taxon>Fungi</taxon>
        <taxon>Dikarya</taxon>
        <taxon>Ascomycota</taxon>
        <taxon>Pezizomycotina</taxon>
        <taxon>Eurotiomycetes</taxon>
        <taxon>Eurotiomycetidae</taxon>
        <taxon>Onygenales</taxon>
        <taxon>Ajellomycetaceae</taxon>
        <taxon>Emergomyces</taxon>
    </lineage>
</organism>
<name>A0A2B7YZN8_9EURO</name>
<dbReference type="Proteomes" id="UP000226031">
    <property type="component" value="Unassembled WGS sequence"/>
</dbReference>
<sequence>MLKKALAFKLLQVLTRVFTVQTGFQVSEIASEEAADQYQ</sequence>
<evidence type="ECO:0000313" key="2">
    <source>
        <dbReference type="EMBL" id="PGH29574.1"/>
    </source>
</evidence>
<keyword evidence="1" id="KW-0732">Signal</keyword>
<gene>
    <name evidence="2" type="ORF">GX50_07670</name>
</gene>
<evidence type="ECO:0000256" key="1">
    <source>
        <dbReference type="SAM" id="SignalP"/>
    </source>
</evidence>
<keyword evidence="3" id="KW-1185">Reference proteome</keyword>
<feature type="chain" id="PRO_5012202890" evidence="1">
    <location>
        <begin position="20"/>
        <end position="39"/>
    </location>
</feature>